<dbReference type="SUPFAM" id="SSF103647">
    <property type="entry name" value="TSP type-3 repeat"/>
    <property type="match status" value="1"/>
</dbReference>
<dbReference type="Pfam" id="PF13517">
    <property type="entry name" value="FG-GAP_3"/>
    <property type="match status" value="1"/>
</dbReference>
<organism evidence="2 3">
    <name type="scientific">Aquirufa avitistagni</name>
    <dbReference type="NCBI Taxonomy" id="3104728"/>
    <lineage>
        <taxon>Bacteria</taxon>
        <taxon>Pseudomonadati</taxon>
        <taxon>Bacteroidota</taxon>
        <taxon>Cytophagia</taxon>
        <taxon>Cytophagales</taxon>
        <taxon>Flectobacillaceae</taxon>
        <taxon>Aquirufa</taxon>
    </lineage>
</organism>
<evidence type="ECO:0000313" key="2">
    <source>
        <dbReference type="EMBL" id="MFD3395143.1"/>
    </source>
</evidence>
<reference evidence="2 3" key="1">
    <citation type="submission" date="2024-03" db="EMBL/GenBank/DDBJ databases">
        <title>Aquirufa genome sequencing.</title>
        <authorList>
            <person name="Pitt A."/>
            <person name="Hahn M.W."/>
        </authorList>
    </citation>
    <scope>NUCLEOTIDE SEQUENCE [LARGE SCALE GENOMIC DNA]</scope>
    <source>
        <strain evidence="2 3">OSTEICH-129V</strain>
    </source>
</reference>
<protein>
    <submittedName>
        <fullName evidence="2">T9SS type A sorting domain-containing protein</fullName>
    </submittedName>
</protein>
<dbReference type="InterPro" id="IPR026444">
    <property type="entry name" value="Secre_tail"/>
</dbReference>
<dbReference type="EMBL" id="JBBKXZ010000004">
    <property type="protein sequence ID" value="MFD3395143.1"/>
    <property type="molecule type" value="Genomic_DNA"/>
</dbReference>
<evidence type="ECO:0000256" key="1">
    <source>
        <dbReference type="ARBA" id="ARBA00022729"/>
    </source>
</evidence>
<dbReference type="Proteomes" id="UP001598138">
    <property type="component" value="Unassembled WGS sequence"/>
</dbReference>
<dbReference type="PANTHER" id="PTHR44103">
    <property type="entry name" value="PROPROTEIN CONVERTASE P"/>
    <property type="match status" value="1"/>
</dbReference>
<dbReference type="Gene3D" id="2.130.10.130">
    <property type="entry name" value="Integrin alpha, N-terminal"/>
    <property type="match status" value="1"/>
</dbReference>
<comment type="caution">
    <text evidence="2">The sequence shown here is derived from an EMBL/GenBank/DDBJ whole genome shotgun (WGS) entry which is preliminary data.</text>
</comment>
<accession>A0ABW6DGZ8</accession>
<dbReference type="Gene3D" id="4.10.1080.10">
    <property type="entry name" value="TSP type-3 repeat"/>
    <property type="match status" value="1"/>
</dbReference>
<keyword evidence="1" id="KW-0732">Signal</keyword>
<dbReference type="NCBIfam" id="TIGR04183">
    <property type="entry name" value="Por_Secre_tail"/>
    <property type="match status" value="1"/>
</dbReference>
<name>A0ABW6DGZ8_9BACT</name>
<proteinExistence type="predicted"/>
<dbReference type="InterPro" id="IPR013517">
    <property type="entry name" value="FG-GAP"/>
</dbReference>
<dbReference type="PANTHER" id="PTHR44103:SF1">
    <property type="entry name" value="PROPROTEIN CONVERTASE P"/>
    <property type="match status" value="1"/>
</dbReference>
<dbReference type="InterPro" id="IPR028994">
    <property type="entry name" value="Integrin_alpha_N"/>
</dbReference>
<dbReference type="SUPFAM" id="SSF69318">
    <property type="entry name" value="Integrin alpha N-terminal domain"/>
    <property type="match status" value="2"/>
</dbReference>
<evidence type="ECO:0000313" key="3">
    <source>
        <dbReference type="Proteomes" id="UP001598138"/>
    </source>
</evidence>
<gene>
    <name evidence="2" type="ORF">U0R10_10975</name>
</gene>
<sequence>MVNGLADFHPPFDRGTIPIDYNQDGKMDIIHSSTFIQGIDTPIEMGHTSAPIYFKNKGNLSFEVYRNPNYLDYSIFHAIQNYELVDVNKDGKLEIFPGGEHYHGENPGPENYKNLQFWLDKNHNHRVGVDYSKSEFKLNRYYSFKDQSYLIDEVNKIDISAERAKDPSNIFESIHSIGSGDLDQDGDVDLVNMAQSSNGYTFSIMLNDGKGNFTLKKYPTNYFLSEGRLIVDDFNQDGLLDIVGLGKKLDTKPNYMFQFTNLGQGRFDFNNPKLLELVYAADNPINPGNQSLRAFKKQDLDGDGNPEYICYLTNQYSGLGNLDFQPAKLALIEPHNQVIIYTNTKGVLSNTTSKFIPDQRNLGKWFTNESGMYFIDLDADGNLDLVPYVNTLEPKYLWNGTADFQYFAFNSGTKKFEYKTKPNYISLFTMAEKNYGPLANNLGRYAYDYVDLDGDGIIEVIQPSIKLDLDPAVKGSENYMLIIKDKALDKRPDDDNDGVKNVLDKCPNTVAGAKVDANGCEIVLAITEDDTPFSVAPNPFVHQVQVSFPKDWGPSVQASVINVMGQEVWSKGQVNDGEWVDLGNLAPGTYFMRIDEKVSGVSKSVKLVKVNP</sequence>
<dbReference type="InterPro" id="IPR028974">
    <property type="entry name" value="TSP_type-3_rpt"/>
</dbReference>
<keyword evidence="3" id="KW-1185">Reference proteome</keyword>